<keyword evidence="5" id="KW-0029">Amino-acid transport</keyword>
<evidence type="ECO:0000256" key="5">
    <source>
        <dbReference type="ARBA" id="ARBA00022970"/>
    </source>
</evidence>
<accession>A0ABZ1BX69</accession>
<dbReference type="InterPro" id="IPR017871">
    <property type="entry name" value="ABC_transporter-like_CS"/>
</dbReference>
<dbReference type="Proteomes" id="UP001332192">
    <property type="component" value="Chromosome"/>
</dbReference>
<dbReference type="RefSeq" id="WP_324716667.1">
    <property type="nucleotide sequence ID" value="NZ_CP141615.1"/>
</dbReference>
<dbReference type="CDD" id="cd03224">
    <property type="entry name" value="ABC_TM1139_LivF_branched"/>
    <property type="match status" value="1"/>
</dbReference>
<proteinExistence type="inferred from homology"/>
<dbReference type="EMBL" id="CP141615">
    <property type="protein sequence ID" value="WRP17396.1"/>
    <property type="molecule type" value="Genomic_DNA"/>
</dbReference>
<evidence type="ECO:0000259" key="6">
    <source>
        <dbReference type="PROSITE" id="PS50893"/>
    </source>
</evidence>
<keyword evidence="8" id="KW-1185">Reference proteome</keyword>
<dbReference type="PROSITE" id="PS50893">
    <property type="entry name" value="ABC_TRANSPORTER_2"/>
    <property type="match status" value="1"/>
</dbReference>
<dbReference type="InterPro" id="IPR027417">
    <property type="entry name" value="P-loop_NTPase"/>
</dbReference>
<dbReference type="InterPro" id="IPR003593">
    <property type="entry name" value="AAA+_ATPase"/>
</dbReference>
<name>A0ABZ1BX69_9FIRM</name>
<dbReference type="PANTHER" id="PTHR43820">
    <property type="entry name" value="HIGH-AFFINITY BRANCHED-CHAIN AMINO ACID TRANSPORT ATP-BINDING PROTEIN LIVF"/>
    <property type="match status" value="1"/>
</dbReference>
<comment type="similarity">
    <text evidence="1">Belongs to the ABC transporter superfamily.</text>
</comment>
<evidence type="ECO:0000256" key="2">
    <source>
        <dbReference type="ARBA" id="ARBA00022448"/>
    </source>
</evidence>
<reference evidence="7 8" key="1">
    <citation type="journal article" date="2024" name="Front. Microbiol.">
        <title>Novel thermophilic genera Geochorda gen. nov. and Carboxydochorda gen. nov. from the deep terrestrial subsurface reveal the ecophysiological diversity in the class Limnochordia.</title>
        <authorList>
            <person name="Karnachuk O.V."/>
            <person name="Lukina A.P."/>
            <person name="Avakyan M.R."/>
            <person name="Kadnikov V.V."/>
            <person name="Begmatov S."/>
            <person name="Beletsky A.V."/>
            <person name="Vlasova K.G."/>
            <person name="Novikov A.A."/>
            <person name="Shcherbakova V.A."/>
            <person name="Mardanov A.V."/>
            <person name="Ravin N.V."/>
        </authorList>
    </citation>
    <scope>NUCLEOTIDE SEQUENCE [LARGE SCALE GENOMIC DNA]</scope>
    <source>
        <strain evidence="7 8">L945</strain>
    </source>
</reference>
<protein>
    <submittedName>
        <fullName evidence="7">ABC transporter ATP-binding protein</fullName>
    </submittedName>
</protein>
<feature type="domain" description="ABC transporter" evidence="6">
    <location>
        <begin position="2"/>
        <end position="234"/>
    </location>
</feature>
<dbReference type="PROSITE" id="PS00211">
    <property type="entry name" value="ABC_TRANSPORTER_1"/>
    <property type="match status" value="1"/>
</dbReference>
<evidence type="ECO:0000313" key="8">
    <source>
        <dbReference type="Proteomes" id="UP001332192"/>
    </source>
</evidence>
<sequence length="256" mass="27376">MLSLADIHFGYGDQPVLRGVNLEVQAGEMVVLVGSNGAGKTTTLRVISGLVKPWKGMVTLDGDRLDGQPPHRIVEAGVVQVPEGRHVFPKMSVLDNLLLGASRPEAWRQRRETLDEVFEVLPLLRGRLRQMAGTLSGGEQQMLAIGRALMAKPALLLLDEPTLGLAPLVASEILEVIGRLNSGGLAVLLVSQQVTEVLRRAHRAYVLSGGTVVRHGAPAELLSDASLIEAYFGRAHGSSALTGKPCRQAPHVPHQA</sequence>
<dbReference type="SUPFAM" id="SSF52540">
    <property type="entry name" value="P-loop containing nucleoside triphosphate hydrolases"/>
    <property type="match status" value="1"/>
</dbReference>
<keyword evidence="3" id="KW-0547">Nucleotide-binding</keyword>
<dbReference type="PANTHER" id="PTHR43820:SF4">
    <property type="entry name" value="HIGH-AFFINITY BRANCHED-CHAIN AMINO ACID TRANSPORT ATP-BINDING PROTEIN LIVF"/>
    <property type="match status" value="1"/>
</dbReference>
<keyword evidence="2" id="KW-0813">Transport</keyword>
<gene>
    <name evidence="7" type="ORF">U7230_15155</name>
</gene>
<evidence type="ECO:0000256" key="4">
    <source>
        <dbReference type="ARBA" id="ARBA00022840"/>
    </source>
</evidence>
<keyword evidence="4 7" id="KW-0067">ATP-binding</keyword>
<dbReference type="SMART" id="SM00382">
    <property type="entry name" value="AAA"/>
    <property type="match status" value="1"/>
</dbReference>
<dbReference type="Pfam" id="PF00005">
    <property type="entry name" value="ABC_tran"/>
    <property type="match status" value="1"/>
</dbReference>
<dbReference type="Gene3D" id="3.40.50.300">
    <property type="entry name" value="P-loop containing nucleotide triphosphate hydrolases"/>
    <property type="match status" value="1"/>
</dbReference>
<dbReference type="InterPro" id="IPR052156">
    <property type="entry name" value="BCAA_Transport_ATP-bd_LivF"/>
</dbReference>
<dbReference type="GO" id="GO:0005524">
    <property type="term" value="F:ATP binding"/>
    <property type="evidence" value="ECO:0007669"/>
    <property type="project" value="UniProtKB-KW"/>
</dbReference>
<dbReference type="InterPro" id="IPR003439">
    <property type="entry name" value="ABC_transporter-like_ATP-bd"/>
</dbReference>
<evidence type="ECO:0000256" key="1">
    <source>
        <dbReference type="ARBA" id="ARBA00005417"/>
    </source>
</evidence>
<evidence type="ECO:0000256" key="3">
    <source>
        <dbReference type="ARBA" id="ARBA00022741"/>
    </source>
</evidence>
<evidence type="ECO:0000313" key="7">
    <source>
        <dbReference type="EMBL" id="WRP17396.1"/>
    </source>
</evidence>
<organism evidence="7 8">
    <name type="scientific">Carboxydichorda subterranea</name>
    <dbReference type="NCBI Taxonomy" id="3109565"/>
    <lineage>
        <taxon>Bacteria</taxon>
        <taxon>Bacillati</taxon>
        <taxon>Bacillota</taxon>
        <taxon>Limnochordia</taxon>
        <taxon>Limnochordales</taxon>
        <taxon>Geochordaceae</taxon>
        <taxon>Carboxydichorda</taxon>
    </lineage>
</organism>